<gene>
    <name evidence="2" type="ORF">NEILACOT_05161</name>
</gene>
<dbReference type="Proteomes" id="UP000003843">
    <property type="component" value="Unassembled WGS sequence"/>
</dbReference>
<evidence type="ECO:0000256" key="1">
    <source>
        <dbReference type="SAM" id="MobiDB-lite"/>
    </source>
</evidence>
<reference evidence="2 3" key="1">
    <citation type="submission" date="2009-10" db="EMBL/GenBank/DDBJ databases">
        <authorList>
            <person name="Weinstock G."/>
            <person name="Sodergren E."/>
            <person name="Clifton S."/>
            <person name="Fulton L."/>
            <person name="Fulton B."/>
            <person name="Courtney L."/>
            <person name="Fronick C."/>
            <person name="Harrison M."/>
            <person name="Strong C."/>
            <person name="Farmer C."/>
            <person name="Delahaunty K."/>
            <person name="Markovic C."/>
            <person name="Hall O."/>
            <person name="Minx P."/>
            <person name="Tomlinson C."/>
            <person name="Mitreva M."/>
            <person name="Nelson J."/>
            <person name="Hou S."/>
            <person name="Wollam A."/>
            <person name="Pepin K.H."/>
            <person name="Johnson M."/>
            <person name="Bhonagiri V."/>
            <person name="Nash W.E."/>
            <person name="Warren W."/>
            <person name="Chinwalla A."/>
            <person name="Mardis E.R."/>
            <person name="Wilson R.K."/>
        </authorList>
    </citation>
    <scope>NUCLEOTIDE SEQUENCE [LARGE SCALE GENOMIC DNA]</scope>
    <source>
        <strain evidence="2 3">ATCC 23970</strain>
    </source>
</reference>
<organism evidence="2 3">
    <name type="scientific">Neisseria lactamica ATCC 23970</name>
    <dbReference type="NCBI Taxonomy" id="546265"/>
    <lineage>
        <taxon>Bacteria</taxon>
        <taxon>Pseudomonadati</taxon>
        <taxon>Pseudomonadota</taxon>
        <taxon>Betaproteobacteria</taxon>
        <taxon>Neisseriales</taxon>
        <taxon>Neisseriaceae</taxon>
        <taxon>Neisseria</taxon>
    </lineage>
</organism>
<accession>D0WC81</accession>
<dbReference type="EMBL" id="ACEQ02000030">
    <property type="protein sequence ID" value="EEZ74784.1"/>
    <property type="molecule type" value="Genomic_DNA"/>
</dbReference>
<evidence type="ECO:0000313" key="3">
    <source>
        <dbReference type="Proteomes" id="UP000003843"/>
    </source>
</evidence>
<evidence type="ECO:0000313" key="2">
    <source>
        <dbReference type="EMBL" id="EEZ74784.1"/>
    </source>
</evidence>
<proteinExistence type="predicted"/>
<feature type="region of interest" description="Disordered" evidence="1">
    <location>
        <begin position="1"/>
        <end position="20"/>
    </location>
</feature>
<dbReference type="AlphaFoldDB" id="D0WC81"/>
<sequence>MRYSKNMMPAGGIAPYPRAPEQDCMANTQDGCRRDVAGYY</sequence>
<protein>
    <submittedName>
        <fullName evidence="2">Uncharacterized protein</fullName>
    </submittedName>
</protein>
<comment type="caution">
    <text evidence="2">The sequence shown here is derived from an EMBL/GenBank/DDBJ whole genome shotgun (WGS) entry which is preliminary data.</text>
</comment>
<name>D0WC81_NEILA</name>